<evidence type="ECO:0000256" key="1">
    <source>
        <dbReference type="SAM" id="Phobius"/>
    </source>
</evidence>
<reference evidence="2 3" key="1">
    <citation type="submission" date="2020-05" db="EMBL/GenBank/DDBJ databases">
        <authorList>
            <person name="Mo P."/>
        </authorList>
    </citation>
    <scope>NUCLEOTIDE SEQUENCE [LARGE SCALE GENOMIC DNA]</scope>
    <source>
        <strain evidence="2 3">Gen01</strain>
    </source>
</reference>
<feature type="transmembrane region" description="Helical" evidence="1">
    <location>
        <begin position="157"/>
        <end position="177"/>
    </location>
</feature>
<dbReference type="Pfam" id="PF19590">
    <property type="entry name" value="TrbL_3"/>
    <property type="match status" value="1"/>
</dbReference>
<gene>
    <name evidence="2" type="ORF">HOP40_19955</name>
</gene>
<name>A0A6M6JLH8_9PSEU</name>
<proteinExistence type="predicted"/>
<dbReference type="Proteomes" id="UP000505377">
    <property type="component" value="Chromosome"/>
</dbReference>
<evidence type="ECO:0000313" key="2">
    <source>
        <dbReference type="EMBL" id="QJY47807.1"/>
    </source>
</evidence>
<evidence type="ECO:0000313" key="3">
    <source>
        <dbReference type="Proteomes" id="UP000505377"/>
    </source>
</evidence>
<protein>
    <recommendedName>
        <fullName evidence="4">TrbL/VirB6 plasmid conjugal transfer protein</fullName>
    </recommendedName>
</protein>
<dbReference type="AlphaFoldDB" id="A0A6M6JLH8"/>
<accession>A0A6M6JLH8</accession>
<feature type="transmembrane region" description="Helical" evidence="1">
    <location>
        <begin position="99"/>
        <end position="124"/>
    </location>
</feature>
<evidence type="ECO:0008006" key="4">
    <source>
        <dbReference type="Google" id="ProtNLM"/>
    </source>
</evidence>
<dbReference type="KEGG" id="pbro:HOP40_19955"/>
<keyword evidence="1" id="KW-0472">Membrane</keyword>
<feature type="transmembrane region" description="Helical" evidence="1">
    <location>
        <begin position="251"/>
        <end position="271"/>
    </location>
</feature>
<dbReference type="RefSeq" id="WP_172160830.1">
    <property type="nucleotide sequence ID" value="NZ_CP053564.1"/>
</dbReference>
<feature type="transmembrane region" description="Helical" evidence="1">
    <location>
        <begin position="212"/>
        <end position="231"/>
    </location>
</feature>
<keyword evidence="1" id="KW-1133">Transmembrane helix</keyword>
<organism evidence="2 3">
    <name type="scientific">Pseudonocardia broussonetiae</name>
    <dbReference type="NCBI Taxonomy" id="2736640"/>
    <lineage>
        <taxon>Bacteria</taxon>
        <taxon>Bacillati</taxon>
        <taxon>Actinomycetota</taxon>
        <taxon>Actinomycetes</taxon>
        <taxon>Pseudonocardiales</taxon>
        <taxon>Pseudonocardiaceae</taxon>
        <taxon>Pseudonocardia</taxon>
    </lineage>
</organism>
<sequence>MIAVLAQAQEECGTFDLGCKAGQAVGGVLQGLVATVAQGAADLVVSTSTWWATTDSVDPRDSAVLAAQGATSWVVGAVLVGSVLVQAIRLILSRKAEPLIMVATGLFRFAVVSALGLTTLHLALQAGDALAMQLLADAANNFALFMVDALTAPGDNLFVTLIVAVLAAILSLVQWLLMAMRQAGLLVLAAMLPLAASGSLTKSTRGWLDKLIVWLLAMVLYKPAAAFIYYIGFSYLSSPNSNAPGDVSTQIAGIMVLLLAVIAMPIMLKFFSWSGTQIAGSGGGGSGFIGAAGAIALAQGSGRSPAVQRAVDLDASGPGSAGPAAGGGAPAPAGAAPGAASGGIGAAAGAAAGSVAGAAVLAAQVSKTVGTGMTSGAPDADGPP</sequence>
<feature type="transmembrane region" description="Helical" evidence="1">
    <location>
        <begin position="70"/>
        <end position="92"/>
    </location>
</feature>
<keyword evidence="3" id="KW-1185">Reference proteome</keyword>
<keyword evidence="1" id="KW-0812">Transmembrane</keyword>
<dbReference type="EMBL" id="CP053564">
    <property type="protein sequence ID" value="QJY47807.1"/>
    <property type="molecule type" value="Genomic_DNA"/>
</dbReference>
<dbReference type="InterPro" id="IPR045782">
    <property type="entry name" value="TrbL_3"/>
</dbReference>